<reference evidence="5 6" key="1">
    <citation type="submission" date="2019-03" db="EMBL/GenBank/DDBJ databases">
        <title>Genomic Encyclopedia of Type Strains, Phase IV (KMG-IV): sequencing the most valuable type-strain genomes for metagenomic binning, comparative biology and taxonomic classification.</title>
        <authorList>
            <person name="Goeker M."/>
        </authorList>
    </citation>
    <scope>NUCLEOTIDE SEQUENCE [LARGE SCALE GENOMIC DNA]</scope>
    <source>
        <strain evidence="5 6">DSM 104836</strain>
    </source>
</reference>
<dbReference type="PANTHER" id="PTHR32347:SF29">
    <property type="entry name" value="UPF0194 MEMBRANE PROTEIN YBHG"/>
    <property type="match status" value="1"/>
</dbReference>
<dbReference type="Gene3D" id="2.40.420.20">
    <property type="match status" value="1"/>
</dbReference>
<dbReference type="InterPro" id="IPR050465">
    <property type="entry name" value="UPF0194_transport"/>
</dbReference>
<comment type="subcellular location">
    <subcellularLocation>
        <location evidence="1">Cell envelope</location>
    </subcellularLocation>
</comment>
<dbReference type="Pfam" id="PF25989">
    <property type="entry name" value="YknX_C"/>
    <property type="match status" value="1"/>
</dbReference>
<dbReference type="GO" id="GO:0030313">
    <property type="term" value="C:cell envelope"/>
    <property type="evidence" value="ECO:0007669"/>
    <property type="project" value="UniProtKB-SubCell"/>
</dbReference>
<keyword evidence="6" id="KW-1185">Reference proteome</keyword>
<evidence type="ECO:0000313" key="5">
    <source>
        <dbReference type="EMBL" id="TCS67108.1"/>
    </source>
</evidence>
<evidence type="ECO:0000259" key="4">
    <source>
        <dbReference type="Pfam" id="PF25989"/>
    </source>
</evidence>
<dbReference type="RefSeq" id="WP_132241155.1">
    <property type="nucleotide sequence ID" value="NZ_SLZU01000001.1"/>
</dbReference>
<evidence type="ECO:0000313" key="6">
    <source>
        <dbReference type="Proteomes" id="UP000295696"/>
    </source>
</evidence>
<dbReference type="PANTHER" id="PTHR32347">
    <property type="entry name" value="EFFLUX SYSTEM COMPONENT YKNX-RELATED"/>
    <property type="match status" value="1"/>
</dbReference>
<feature type="coiled-coil region" evidence="3">
    <location>
        <begin position="102"/>
        <end position="174"/>
    </location>
</feature>
<sequence>MISVRTLLITLVAVAIAAALATVAFRVEPEAVDLHVLSRGPMEVTVQADGVTRVREIYEVAAPVTGIAQRAPVRVGDEVIAGETVVAVVEPAAAPILDPRSRAQAEAALAEAKAAEQAALAEIQSAEEQQRYARAQYDRTEQLVSRGISTETALESATLQLNAATAALDAAKSRHEMALGSVVRAQALLEDPETQSYACCREVTSPVSGVVLRLDMLSERTVQAGTPLLAVGDPTDLEIVADLLSSDAVELPKNAVARVDRWGGREPLDAVLRRVDPVARTVVSALGIEEQRVDAVFDLLTPAEERKGLGQNYGVFLTIVMWETEDALRLPLAAAFRTDDGWATFVAEDGVARQRDVTLGRIGAQQAEVLAGLSEGEQVVLHPANALSDGVKITDRAAETLR</sequence>
<keyword evidence="2 3" id="KW-0175">Coiled coil</keyword>
<evidence type="ECO:0000256" key="2">
    <source>
        <dbReference type="ARBA" id="ARBA00023054"/>
    </source>
</evidence>
<dbReference type="Proteomes" id="UP000295696">
    <property type="component" value="Unassembled WGS sequence"/>
</dbReference>
<dbReference type="EMBL" id="SLZU01000001">
    <property type="protein sequence ID" value="TCS67108.1"/>
    <property type="molecule type" value="Genomic_DNA"/>
</dbReference>
<organism evidence="5 6">
    <name type="scientific">Primorskyibacter sedentarius</name>
    <dbReference type="NCBI Taxonomy" id="745311"/>
    <lineage>
        <taxon>Bacteria</taxon>
        <taxon>Pseudomonadati</taxon>
        <taxon>Pseudomonadota</taxon>
        <taxon>Alphaproteobacteria</taxon>
        <taxon>Rhodobacterales</taxon>
        <taxon>Roseobacteraceae</taxon>
        <taxon>Primorskyibacter</taxon>
    </lineage>
</organism>
<protein>
    <submittedName>
        <fullName evidence="5">HlyD family secretion protein</fullName>
    </submittedName>
</protein>
<evidence type="ECO:0000256" key="1">
    <source>
        <dbReference type="ARBA" id="ARBA00004196"/>
    </source>
</evidence>
<dbReference type="AlphaFoldDB" id="A0A4R3JL89"/>
<dbReference type="Gene3D" id="1.10.287.470">
    <property type="entry name" value="Helix hairpin bin"/>
    <property type="match status" value="1"/>
</dbReference>
<dbReference type="Gene3D" id="2.40.30.170">
    <property type="match status" value="1"/>
</dbReference>
<proteinExistence type="predicted"/>
<feature type="domain" description="YknX-like C-terminal permuted SH3-like" evidence="4">
    <location>
        <begin position="327"/>
        <end position="394"/>
    </location>
</feature>
<comment type="caution">
    <text evidence="5">The sequence shown here is derived from an EMBL/GenBank/DDBJ whole genome shotgun (WGS) entry which is preliminary data.</text>
</comment>
<dbReference type="OrthoDB" id="9791520at2"/>
<evidence type="ECO:0000256" key="3">
    <source>
        <dbReference type="SAM" id="Coils"/>
    </source>
</evidence>
<gene>
    <name evidence="5" type="ORF">EDD52_101199</name>
</gene>
<accession>A0A4R3JL89</accession>
<dbReference type="SUPFAM" id="SSF56954">
    <property type="entry name" value="Outer membrane efflux proteins (OEP)"/>
    <property type="match status" value="1"/>
</dbReference>
<dbReference type="InterPro" id="IPR058637">
    <property type="entry name" value="YknX-like_C"/>
</dbReference>
<dbReference type="Gene3D" id="2.40.50.100">
    <property type="match status" value="1"/>
</dbReference>
<name>A0A4R3JL89_9RHOB</name>